<keyword evidence="4" id="KW-1185">Reference proteome</keyword>
<dbReference type="Gene3D" id="2.40.30.170">
    <property type="match status" value="1"/>
</dbReference>
<dbReference type="PANTHER" id="PTHR30469">
    <property type="entry name" value="MULTIDRUG RESISTANCE PROTEIN MDTA"/>
    <property type="match status" value="1"/>
</dbReference>
<evidence type="ECO:0000259" key="2">
    <source>
        <dbReference type="Pfam" id="PF25954"/>
    </source>
</evidence>
<dbReference type="EMBL" id="MBUA01000001">
    <property type="protein sequence ID" value="MBC6490504.1"/>
    <property type="molecule type" value="Genomic_DNA"/>
</dbReference>
<sequence length="364" mass="41305">MSITRITFLCIFPLLAGLHSCREKTEKINPAIESITESVYASGTVKSKGQYLLYSTVNGIIKEVMAKEGDTVKKGAPLLRILNETARLNTENARIAAEYADLRNNTGRLKELRASIDLAQNKLNNDSVLYHRQKNLWSQGIGTRNDLEQRELSLQNSRANHEMAVLRYNELRRQLDFASRQSKKSLQISASQQDDFIIRSESDGRVYRILKEKGESVDLQNPVAVIGDANTFIIELEVDEYDIARIKTGQQVLLTLDSYRGQVFEAVVEKINPLMDDRSRTFIVEAIFTRKPELLFPNLSLEANIIISKKDSAITIPRNYLVEDSFVLMENKERKKVVTGLKDYHKVEITSGLKPTDKILMPGK</sequence>
<gene>
    <name evidence="3" type="ORF">BC349_05975</name>
</gene>
<comment type="caution">
    <text evidence="3">The sequence shown here is derived from an EMBL/GenBank/DDBJ whole genome shotgun (WGS) entry which is preliminary data.</text>
</comment>
<organism evidence="3 4">
    <name type="scientific">Flavihumibacter stibioxidans</name>
    <dbReference type="NCBI Taxonomy" id="1834163"/>
    <lineage>
        <taxon>Bacteria</taxon>
        <taxon>Pseudomonadati</taxon>
        <taxon>Bacteroidota</taxon>
        <taxon>Chitinophagia</taxon>
        <taxon>Chitinophagales</taxon>
        <taxon>Chitinophagaceae</taxon>
        <taxon>Flavihumibacter</taxon>
    </lineage>
</organism>
<dbReference type="RefSeq" id="WP_187255800.1">
    <property type="nucleotide sequence ID" value="NZ_JBHULF010000006.1"/>
</dbReference>
<evidence type="ECO:0000256" key="1">
    <source>
        <dbReference type="SAM" id="Coils"/>
    </source>
</evidence>
<keyword evidence="1" id="KW-0175">Coiled coil</keyword>
<evidence type="ECO:0000313" key="3">
    <source>
        <dbReference type="EMBL" id="MBC6490504.1"/>
    </source>
</evidence>
<protein>
    <submittedName>
        <fullName evidence="3">RND transporter</fullName>
    </submittedName>
</protein>
<evidence type="ECO:0000313" key="4">
    <source>
        <dbReference type="Proteomes" id="UP000765802"/>
    </source>
</evidence>
<name>A0ABR7M656_9BACT</name>
<dbReference type="Gene3D" id="2.40.50.100">
    <property type="match status" value="1"/>
</dbReference>
<reference evidence="3 4" key="1">
    <citation type="submission" date="2016-07" db="EMBL/GenBank/DDBJ databases">
        <title>Genome analysis of Flavihumibacter stibioxidans YS-17.</title>
        <authorList>
            <person name="Shi K."/>
            <person name="Han Y."/>
            <person name="Wang G."/>
        </authorList>
    </citation>
    <scope>NUCLEOTIDE SEQUENCE [LARGE SCALE GENOMIC DNA]</scope>
    <source>
        <strain evidence="3 4">YS-17</strain>
    </source>
</reference>
<dbReference type="Pfam" id="PF25954">
    <property type="entry name" value="Beta-barrel_RND_2"/>
    <property type="match status" value="1"/>
</dbReference>
<dbReference type="InterPro" id="IPR058792">
    <property type="entry name" value="Beta-barrel_RND_2"/>
</dbReference>
<feature type="domain" description="CusB-like beta-barrel" evidence="2">
    <location>
        <begin position="234"/>
        <end position="304"/>
    </location>
</feature>
<feature type="coiled-coil region" evidence="1">
    <location>
        <begin position="85"/>
        <end position="122"/>
    </location>
</feature>
<accession>A0ABR7M656</accession>
<proteinExistence type="predicted"/>
<dbReference type="SUPFAM" id="SSF111369">
    <property type="entry name" value="HlyD-like secretion proteins"/>
    <property type="match status" value="1"/>
</dbReference>
<dbReference type="Proteomes" id="UP000765802">
    <property type="component" value="Unassembled WGS sequence"/>
</dbReference>